<gene>
    <name evidence="1" type="ORF">BV25DRAFT_1797030</name>
</gene>
<dbReference type="Proteomes" id="UP000814140">
    <property type="component" value="Unassembled WGS sequence"/>
</dbReference>
<reference evidence="1" key="2">
    <citation type="journal article" date="2022" name="New Phytol.">
        <title>Evolutionary transition to the ectomycorrhizal habit in the genomes of a hyperdiverse lineage of mushroom-forming fungi.</title>
        <authorList>
            <person name="Looney B."/>
            <person name="Miyauchi S."/>
            <person name="Morin E."/>
            <person name="Drula E."/>
            <person name="Courty P.E."/>
            <person name="Kohler A."/>
            <person name="Kuo A."/>
            <person name="LaButti K."/>
            <person name="Pangilinan J."/>
            <person name="Lipzen A."/>
            <person name="Riley R."/>
            <person name="Andreopoulos W."/>
            <person name="He G."/>
            <person name="Johnson J."/>
            <person name="Nolan M."/>
            <person name="Tritt A."/>
            <person name="Barry K.W."/>
            <person name="Grigoriev I.V."/>
            <person name="Nagy L.G."/>
            <person name="Hibbett D."/>
            <person name="Henrissat B."/>
            <person name="Matheny P.B."/>
            <person name="Labbe J."/>
            <person name="Martin F.M."/>
        </authorList>
    </citation>
    <scope>NUCLEOTIDE SEQUENCE</scope>
    <source>
        <strain evidence="1">HHB10654</strain>
    </source>
</reference>
<reference evidence="1" key="1">
    <citation type="submission" date="2021-03" db="EMBL/GenBank/DDBJ databases">
        <authorList>
            <consortium name="DOE Joint Genome Institute"/>
            <person name="Ahrendt S."/>
            <person name="Looney B.P."/>
            <person name="Miyauchi S."/>
            <person name="Morin E."/>
            <person name="Drula E."/>
            <person name="Courty P.E."/>
            <person name="Chicoki N."/>
            <person name="Fauchery L."/>
            <person name="Kohler A."/>
            <person name="Kuo A."/>
            <person name="Labutti K."/>
            <person name="Pangilinan J."/>
            <person name="Lipzen A."/>
            <person name="Riley R."/>
            <person name="Andreopoulos W."/>
            <person name="He G."/>
            <person name="Johnson J."/>
            <person name="Barry K.W."/>
            <person name="Grigoriev I.V."/>
            <person name="Nagy L."/>
            <person name="Hibbett D."/>
            <person name="Henrissat B."/>
            <person name="Matheny P.B."/>
            <person name="Labbe J."/>
            <person name="Martin F."/>
        </authorList>
    </citation>
    <scope>NUCLEOTIDE SEQUENCE</scope>
    <source>
        <strain evidence="1">HHB10654</strain>
    </source>
</reference>
<comment type="caution">
    <text evidence="1">The sequence shown here is derived from an EMBL/GenBank/DDBJ whole genome shotgun (WGS) entry which is preliminary data.</text>
</comment>
<keyword evidence="2" id="KW-1185">Reference proteome</keyword>
<proteinExistence type="predicted"/>
<feature type="non-terminal residue" evidence="1">
    <location>
        <position position="104"/>
    </location>
</feature>
<sequence>MAREEFDTVAIFFDSLKARVNAFTSIARLPDEVLARIFEVLRDSWRPELGRSLGWIRAATHTFRRWRNIALAHPSLWAEINSDVSSKWVTEMLSRAKSVPLAIQ</sequence>
<organism evidence="1 2">
    <name type="scientific">Artomyces pyxidatus</name>
    <dbReference type="NCBI Taxonomy" id="48021"/>
    <lineage>
        <taxon>Eukaryota</taxon>
        <taxon>Fungi</taxon>
        <taxon>Dikarya</taxon>
        <taxon>Basidiomycota</taxon>
        <taxon>Agaricomycotina</taxon>
        <taxon>Agaricomycetes</taxon>
        <taxon>Russulales</taxon>
        <taxon>Auriscalpiaceae</taxon>
        <taxon>Artomyces</taxon>
    </lineage>
</organism>
<dbReference type="EMBL" id="MU277193">
    <property type="protein sequence ID" value="KAI0066283.1"/>
    <property type="molecule type" value="Genomic_DNA"/>
</dbReference>
<name>A0ACB8TBY2_9AGAM</name>
<accession>A0ACB8TBY2</accession>
<evidence type="ECO:0000313" key="2">
    <source>
        <dbReference type="Proteomes" id="UP000814140"/>
    </source>
</evidence>
<evidence type="ECO:0000313" key="1">
    <source>
        <dbReference type="EMBL" id="KAI0066283.1"/>
    </source>
</evidence>
<protein>
    <submittedName>
        <fullName evidence="1">Uncharacterized protein</fullName>
    </submittedName>
</protein>